<sequence length="266" mass="28611">VVLKKFHSARYLHALQTASKGRWDAEALYMGIGTQDCPVFKDLYEYAVLASGGTLTAAKLILSNSADAAFNPSGGFHHAGPEQASGFCYINDMALACTILAEEGKRVLYLDVDVHHGDGVAYAFFDRPDVMTISFHQNPRTLFPGTGFEGEIGTGEGKGYCVNIPLPVGTYDEAYMKAFKAIAPPLIEAFNPDVIAFELGADGLAGDPLANLYLTNNVYADIINHLINLDKPILATGGGGYDIDNTVRAWVLAWSLLVGGDSEQER</sequence>
<evidence type="ECO:0000313" key="3">
    <source>
        <dbReference type="EMBL" id="GAI90460.1"/>
    </source>
</evidence>
<dbReference type="EMBL" id="BARW01022981">
    <property type="protein sequence ID" value="GAI90460.1"/>
    <property type="molecule type" value="Genomic_DNA"/>
</dbReference>
<dbReference type="PANTHER" id="PTHR10625">
    <property type="entry name" value="HISTONE DEACETYLASE HDAC1-RELATED"/>
    <property type="match status" value="1"/>
</dbReference>
<dbReference type="Pfam" id="PF00850">
    <property type="entry name" value="Hist_deacetyl"/>
    <property type="match status" value="1"/>
</dbReference>
<dbReference type="GO" id="GO:0040029">
    <property type="term" value="P:epigenetic regulation of gene expression"/>
    <property type="evidence" value="ECO:0007669"/>
    <property type="project" value="TreeGrafter"/>
</dbReference>
<dbReference type="InterPro" id="IPR023696">
    <property type="entry name" value="Ureohydrolase_dom_sf"/>
</dbReference>
<dbReference type="SUPFAM" id="SSF52768">
    <property type="entry name" value="Arginase/deacetylase"/>
    <property type="match status" value="1"/>
</dbReference>
<dbReference type="PRINTS" id="PR01270">
    <property type="entry name" value="HDASUPER"/>
</dbReference>
<comment type="caution">
    <text evidence="3">The sequence shown here is derived from an EMBL/GenBank/DDBJ whole genome shotgun (WGS) entry which is preliminary data.</text>
</comment>
<gene>
    <name evidence="3" type="ORF">S12H4_38219</name>
</gene>
<dbReference type="GO" id="GO:0004407">
    <property type="term" value="F:histone deacetylase activity"/>
    <property type="evidence" value="ECO:0007669"/>
    <property type="project" value="InterPro"/>
</dbReference>
<dbReference type="InterPro" id="IPR000286">
    <property type="entry name" value="HDACs"/>
</dbReference>
<name>X1TSF6_9ZZZZ</name>
<dbReference type="PANTHER" id="PTHR10625:SF10">
    <property type="entry name" value="HISTONE DEACETYLASE HDAC1"/>
    <property type="match status" value="1"/>
</dbReference>
<reference evidence="3" key="1">
    <citation type="journal article" date="2014" name="Front. Microbiol.">
        <title>High frequency of phylogenetically diverse reductive dehalogenase-homologous genes in deep subseafloor sedimentary metagenomes.</title>
        <authorList>
            <person name="Kawai M."/>
            <person name="Futagami T."/>
            <person name="Toyoda A."/>
            <person name="Takaki Y."/>
            <person name="Nishi S."/>
            <person name="Hori S."/>
            <person name="Arai W."/>
            <person name="Tsubouchi T."/>
            <person name="Morono Y."/>
            <person name="Uchiyama I."/>
            <person name="Ito T."/>
            <person name="Fujiyama A."/>
            <person name="Inagaki F."/>
            <person name="Takami H."/>
        </authorList>
    </citation>
    <scope>NUCLEOTIDE SEQUENCE</scope>
    <source>
        <strain evidence="3">Expedition CK06-06</strain>
    </source>
</reference>
<dbReference type="InterPro" id="IPR023801">
    <property type="entry name" value="His_deacetylse_dom"/>
</dbReference>
<keyword evidence="1" id="KW-0378">Hydrolase</keyword>
<organism evidence="3">
    <name type="scientific">marine sediment metagenome</name>
    <dbReference type="NCBI Taxonomy" id="412755"/>
    <lineage>
        <taxon>unclassified sequences</taxon>
        <taxon>metagenomes</taxon>
        <taxon>ecological metagenomes</taxon>
    </lineage>
</organism>
<evidence type="ECO:0000259" key="2">
    <source>
        <dbReference type="Pfam" id="PF00850"/>
    </source>
</evidence>
<proteinExistence type="predicted"/>
<feature type="non-terminal residue" evidence="3">
    <location>
        <position position="266"/>
    </location>
</feature>
<dbReference type="AlphaFoldDB" id="X1TSF6"/>
<feature type="non-terminal residue" evidence="3">
    <location>
        <position position="1"/>
    </location>
</feature>
<dbReference type="InterPro" id="IPR037138">
    <property type="entry name" value="His_deacetylse_dom_sf"/>
</dbReference>
<protein>
    <recommendedName>
        <fullName evidence="2">Histone deacetylase domain-containing protein</fullName>
    </recommendedName>
</protein>
<accession>X1TSF6</accession>
<dbReference type="InterPro" id="IPR003084">
    <property type="entry name" value="HDAC_I/II"/>
</dbReference>
<dbReference type="GO" id="GO:0016787">
    <property type="term" value="F:hydrolase activity"/>
    <property type="evidence" value="ECO:0007669"/>
    <property type="project" value="UniProtKB-KW"/>
</dbReference>
<dbReference type="Gene3D" id="3.40.800.20">
    <property type="entry name" value="Histone deacetylase domain"/>
    <property type="match status" value="1"/>
</dbReference>
<dbReference type="PRINTS" id="PR01271">
    <property type="entry name" value="HISDACETLASE"/>
</dbReference>
<dbReference type="GO" id="GO:0000118">
    <property type="term" value="C:histone deacetylase complex"/>
    <property type="evidence" value="ECO:0007669"/>
    <property type="project" value="UniProtKB-ARBA"/>
</dbReference>
<evidence type="ECO:0000256" key="1">
    <source>
        <dbReference type="ARBA" id="ARBA00022801"/>
    </source>
</evidence>
<feature type="domain" description="Histone deacetylase" evidence="2">
    <location>
        <begin position="3"/>
        <end position="255"/>
    </location>
</feature>